<evidence type="ECO:0000313" key="1">
    <source>
        <dbReference type="EMBL" id="SFK70599.1"/>
    </source>
</evidence>
<name>A0A1I4BRH6_9BACL</name>
<dbReference type="Proteomes" id="UP000198915">
    <property type="component" value="Unassembled WGS sequence"/>
</dbReference>
<dbReference type="STRING" id="1884381.SAMN05518846_11829"/>
<keyword evidence="2" id="KW-1185">Reference proteome</keyword>
<dbReference type="EMBL" id="FORT01000018">
    <property type="protein sequence ID" value="SFK70599.1"/>
    <property type="molecule type" value="Genomic_DNA"/>
</dbReference>
<protein>
    <submittedName>
        <fullName evidence="1">Uncharacterized protein</fullName>
    </submittedName>
</protein>
<organism evidence="1 2">
    <name type="scientific">Brevibacillus centrosporus</name>
    <dbReference type="NCBI Taxonomy" id="54910"/>
    <lineage>
        <taxon>Bacteria</taxon>
        <taxon>Bacillati</taxon>
        <taxon>Bacillota</taxon>
        <taxon>Bacilli</taxon>
        <taxon>Bacillales</taxon>
        <taxon>Paenibacillaceae</taxon>
        <taxon>Brevibacillus</taxon>
    </lineage>
</organism>
<evidence type="ECO:0000313" key="2">
    <source>
        <dbReference type="Proteomes" id="UP000198915"/>
    </source>
</evidence>
<dbReference type="RefSeq" id="WP_258957874.1">
    <property type="nucleotide sequence ID" value="NZ_BJOE01000033.1"/>
</dbReference>
<accession>A0A1I4BRH6</accession>
<reference evidence="2" key="1">
    <citation type="submission" date="2016-10" db="EMBL/GenBank/DDBJ databases">
        <authorList>
            <person name="Varghese N."/>
            <person name="Submissions S."/>
        </authorList>
    </citation>
    <scope>NUCLEOTIDE SEQUENCE [LARGE SCALE GENOMIC DNA]</scope>
    <source>
        <strain evidence="2">OK042</strain>
    </source>
</reference>
<sequence length="41" mass="4498">MFPMPGYGKKDIKKGSGFGRFGLTNLLKQNEQLRTAATPAK</sequence>
<gene>
    <name evidence="1" type="ORF">SAMN05518846_11829</name>
</gene>
<dbReference type="GeneID" id="301128105"/>
<proteinExistence type="predicted"/>
<dbReference type="AlphaFoldDB" id="A0A1I4BRH6"/>